<evidence type="ECO:0000313" key="1">
    <source>
        <dbReference type="EMBL" id="KZT19051.1"/>
    </source>
</evidence>
<dbReference type="AlphaFoldDB" id="A0A165N1G6"/>
<organism evidence="1 2">
    <name type="scientific">Neolentinus lepideus HHB14362 ss-1</name>
    <dbReference type="NCBI Taxonomy" id="1314782"/>
    <lineage>
        <taxon>Eukaryota</taxon>
        <taxon>Fungi</taxon>
        <taxon>Dikarya</taxon>
        <taxon>Basidiomycota</taxon>
        <taxon>Agaricomycotina</taxon>
        <taxon>Agaricomycetes</taxon>
        <taxon>Gloeophyllales</taxon>
        <taxon>Gloeophyllaceae</taxon>
        <taxon>Neolentinus</taxon>
    </lineage>
</organism>
<keyword evidence="2" id="KW-1185">Reference proteome</keyword>
<accession>A0A165N1G6</accession>
<dbReference type="EMBL" id="KV425651">
    <property type="protein sequence ID" value="KZT19051.1"/>
    <property type="molecule type" value="Genomic_DNA"/>
</dbReference>
<dbReference type="InParanoid" id="A0A165N1G6"/>
<sequence length="182" mass="20352">MSNKAAVGGALVRATSRRWVHATGEPLASKKEIFVSIDDGFMWTSRRTVVFTHLHQLEIAKHRGREVRTSIDQIVQQHPKTDKTRNASGRGASYLRQMKSGQPTERIPDCQCKKRSVVLQNPDRKTVRDTARTVVEDYALHEIAECTVNVVLLASEHHVDCVPKNEEAACGMGIQISNRILA</sequence>
<gene>
    <name evidence="1" type="ORF">NEOLEDRAFT_1152187</name>
</gene>
<dbReference type="Proteomes" id="UP000076761">
    <property type="component" value="Unassembled WGS sequence"/>
</dbReference>
<name>A0A165N1G6_9AGAM</name>
<protein>
    <submittedName>
        <fullName evidence="1">Uncharacterized protein</fullName>
    </submittedName>
</protein>
<reference evidence="1 2" key="1">
    <citation type="journal article" date="2016" name="Mol. Biol. Evol.">
        <title>Comparative Genomics of Early-Diverging Mushroom-Forming Fungi Provides Insights into the Origins of Lignocellulose Decay Capabilities.</title>
        <authorList>
            <person name="Nagy L.G."/>
            <person name="Riley R."/>
            <person name="Tritt A."/>
            <person name="Adam C."/>
            <person name="Daum C."/>
            <person name="Floudas D."/>
            <person name="Sun H."/>
            <person name="Yadav J.S."/>
            <person name="Pangilinan J."/>
            <person name="Larsson K.H."/>
            <person name="Matsuura K."/>
            <person name="Barry K."/>
            <person name="Labutti K."/>
            <person name="Kuo R."/>
            <person name="Ohm R.A."/>
            <person name="Bhattacharya S.S."/>
            <person name="Shirouzu T."/>
            <person name="Yoshinaga Y."/>
            <person name="Martin F.M."/>
            <person name="Grigoriev I.V."/>
            <person name="Hibbett D.S."/>
        </authorList>
    </citation>
    <scope>NUCLEOTIDE SEQUENCE [LARGE SCALE GENOMIC DNA]</scope>
    <source>
        <strain evidence="1 2">HHB14362 ss-1</strain>
    </source>
</reference>
<proteinExistence type="predicted"/>
<evidence type="ECO:0000313" key="2">
    <source>
        <dbReference type="Proteomes" id="UP000076761"/>
    </source>
</evidence>